<accession>A0ACC1SNU0</accession>
<reference evidence="1" key="1">
    <citation type="submission" date="2022-07" db="EMBL/GenBank/DDBJ databases">
        <title>Genome Sequence of Phlebia brevispora.</title>
        <authorList>
            <person name="Buettner E."/>
        </authorList>
    </citation>
    <scope>NUCLEOTIDE SEQUENCE</scope>
    <source>
        <strain evidence="1">MPL23</strain>
    </source>
</reference>
<name>A0ACC1SNU0_9APHY</name>
<dbReference type="EMBL" id="JANHOG010001126">
    <property type="protein sequence ID" value="KAJ3543469.1"/>
    <property type="molecule type" value="Genomic_DNA"/>
</dbReference>
<protein>
    <submittedName>
        <fullName evidence="1">Uncharacterized protein</fullName>
    </submittedName>
</protein>
<proteinExistence type="predicted"/>
<dbReference type="Proteomes" id="UP001148662">
    <property type="component" value="Unassembled WGS sequence"/>
</dbReference>
<evidence type="ECO:0000313" key="1">
    <source>
        <dbReference type="EMBL" id="KAJ3543469.1"/>
    </source>
</evidence>
<evidence type="ECO:0000313" key="2">
    <source>
        <dbReference type="Proteomes" id="UP001148662"/>
    </source>
</evidence>
<sequence>MTGIPSRSPIPVVINSPSSQWLDSSFWQHPSAMVRTRQQARKSVPDPATAQLYPAPVNGNSTLDISNLKLDVERIQFRWNAEESRYYSSPDSEDSNKPGDETPHYTPNYAFAIARTFTPTETPNAFNVTKRIHAWSPQFLKGARAVLEGFSNTAWGAKPLQLDPEEMLKYLPNFNEYIRSLEAQKELEKEEQDTHEVLEQLKFFVDLLRKEYASKLETLANLLAEDQVTFDYAWGVFIPGSTIIAHCSITGEPLAVRLISCNLMNTPFERYWALSCDYVDSDGNGLPGLARTTIKISEFAGAEDIIDLPAFPMKPYLDDTRRSELCASLTRRGRRYWELARTWCHKDYDAVAYLCSGKKIAIKSRIMLDRPRYAQYSMSPQPPSVDRDLDGNTLIRKALSGKNDTRRAEISDEEFMLMPAKMYGFSLADRKWLIFNVETVKDIQWNLEAFDNLDIQADKKDIVKTLILSHTQRASEFDDFVSGKGRGLIFALHGTPGVGKTLTAEATSEVARAPLYMVGAGDLGTTANELDSALTTVFALASEWKAIVLIDEADVFLEKRDLHDLVRNAMVAVFLRQLEYYTGILILTTNRLSIIDGAMKSRIHVSLHYEPLSLEIRERLWKAFLRKAGVHDGTNEVDTELMKELCQQSLNGREIKNVIKTATTYAAYHGRTVTIHDILRVVHVIDDMADIE</sequence>
<keyword evidence="2" id="KW-1185">Reference proteome</keyword>
<comment type="caution">
    <text evidence="1">The sequence shown here is derived from an EMBL/GenBank/DDBJ whole genome shotgun (WGS) entry which is preliminary data.</text>
</comment>
<organism evidence="1 2">
    <name type="scientific">Phlebia brevispora</name>
    <dbReference type="NCBI Taxonomy" id="194682"/>
    <lineage>
        <taxon>Eukaryota</taxon>
        <taxon>Fungi</taxon>
        <taxon>Dikarya</taxon>
        <taxon>Basidiomycota</taxon>
        <taxon>Agaricomycotina</taxon>
        <taxon>Agaricomycetes</taxon>
        <taxon>Polyporales</taxon>
        <taxon>Meruliaceae</taxon>
        <taxon>Phlebia</taxon>
    </lineage>
</organism>
<gene>
    <name evidence="1" type="ORF">NM688_g5851</name>
</gene>